<dbReference type="RefSeq" id="WP_044426178.1">
    <property type="nucleotide sequence ID" value="NZ_BJYZ01000003.1"/>
</dbReference>
<keyword evidence="7 8" id="KW-0998">Cell outer membrane</keyword>
<comment type="subunit">
    <text evidence="8">Part of the Bam complex.</text>
</comment>
<feature type="domain" description="POTRA" evidence="10">
    <location>
        <begin position="39"/>
        <end position="106"/>
    </location>
</feature>
<evidence type="ECO:0000256" key="1">
    <source>
        <dbReference type="ARBA" id="ARBA00004370"/>
    </source>
</evidence>
<evidence type="ECO:0000256" key="7">
    <source>
        <dbReference type="ARBA" id="ARBA00023237"/>
    </source>
</evidence>
<evidence type="ECO:0000256" key="8">
    <source>
        <dbReference type="HAMAP-Rule" id="MF_01430"/>
    </source>
</evidence>
<dbReference type="Proteomes" id="UP000321523">
    <property type="component" value="Unassembled WGS sequence"/>
</dbReference>
<feature type="chain" id="PRO_5022274172" description="Outer membrane protein assembly factor BamA" evidence="8">
    <location>
        <begin position="21"/>
        <end position="770"/>
    </location>
</feature>
<dbReference type="InterPro" id="IPR034746">
    <property type="entry name" value="POTRA"/>
</dbReference>
<dbReference type="Gene3D" id="2.40.160.50">
    <property type="entry name" value="membrane protein fhac: a member of the omp85/tpsb transporter family"/>
    <property type="match status" value="1"/>
</dbReference>
<gene>
    <name evidence="8 11" type="primary">bamA</name>
    <name evidence="11" type="ORF">SAE02_09330</name>
</gene>
<evidence type="ECO:0000313" key="11">
    <source>
        <dbReference type="EMBL" id="GEO36785.1"/>
    </source>
</evidence>
<feature type="domain" description="POTRA" evidence="10">
    <location>
        <begin position="107"/>
        <end position="184"/>
    </location>
</feature>
<evidence type="ECO:0000256" key="9">
    <source>
        <dbReference type="NCBIfam" id="TIGR03303"/>
    </source>
</evidence>
<dbReference type="Pfam" id="PF07244">
    <property type="entry name" value="POTRA"/>
    <property type="match status" value="5"/>
</dbReference>
<dbReference type="OrthoDB" id="9803054at2"/>
<dbReference type="EMBL" id="BJYZ01000003">
    <property type="protein sequence ID" value="GEO36785.1"/>
    <property type="molecule type" value="Genomic_DNA"/>
</dbReference>
<keyword evidence="2 8" id="KW-1134">Transmembrane beta strand</keyword>
<dbReference type="InterPro" id="IPR010827">
    <property type="entry name" value="BamA/TamA_POTRA"/>
</dbReference>
<comment type="similarity">
    <text evidence="8">Belongs to the BamA family.</text>
</comment>
<feature type="domain" description="POTRA" evidence="10">
    <location>
        <begin position="360"/>
        <end position="433"/>
    </location>
</feature>
<reference evidence="11 12" key="1">
    <citation type="submission" date="2019-07" db="EMBL/GenBank/DDBJ databases">
        <title>Whole genome shotgun sequence of Skermanella aerolata NBRC 106429.</title>
        <authorList>
            <person name="Hosoyama A."/>
            <person name="Uohara A."/>
            <person name="Ohji S."/>
            <person name="Ichikawa N."/>
        </authorList>
    </citation>
    <scope>NUCLEOTIDE SEQUENCE [LARGE SCALE GENOMIC DNA]</scope>
    <source>
        <strain evidence="11 12">NBRC 106429</strain>
    </source>
</reference>
<evidence type="ECO:0000256" key="6">
    <source>
        <dbReference type="ARBA" id="ARBA00023136"/>
    </source>
</evidence>
<dbReference type="InterPro" id="IPR039910">
    <property type="entry name" value="D15-like"/>
</dbReference>
<dbReference type="GO" id="GO:0043165">
    <property type="term" value="P:Gram-negative-bacterium-type cell outer membrane assembly"/>
    <property type="evidence" value="ECO:0007669"/>
    <property type="project" value="UniProtKB-UniRule"/>
</dbReference>
<comment type="function">
    <text evidence="8">Part of the outer membrane protein assembly complex, which is involved in assembly and insertion of beta-barrel proteins into the outer membrane.</text>
</comment>
<dbReference type="PANTHER" id="PTHR12815:SF23">
    <property type="entry name" value="OUTER MEMBRANE PROTEIN ASSEMBLY FACTOR BAMA"/>
    <property type="match status" value="1"/>
</dbReference>
<dbReference type="PIRSF" id="PIRSF006076">
    <property type="entry name" value="OM_assembly_OMP85"/>
    <property type="match status" value="1"/>
</dbReference>
<feature type="domain" description="POTRA" evidence="10">
    <location>
        <begin position="187"/>
        <end position="275"/>
    </location>
</feature>
<dbReference type="PANTHER" id="PTHR12815">
    <property type="entry name" value="SORTING AND ASSEMBLY MACHINERY SAMM50 PROTEIN FAMILY MEMBER"/>
    <property type="match status" value="1"/>
</dbReference>
<evidence type="ECO:0000313" key="12">
    <source>
        <dbReference type="Proteomes" id="UP000321523"/>
    </source>
</evidence>
<dbReference type="AlphaFoldDB" id="A0A512DK28"/>
<dbReference type="HAMAP" id="MF_01430">
    <property type="entry name" value="OM_assembly_BamA"/>
    <property type="match status" value="1"/>
</dbReference>
<dbReference type="NCBIfam" id="TIGR03303">
    <property type="entry name" value="OM_YaeT"/>
    <property type="match status" value="1"/>
</dbReference>
<organism evidence="11 12">
    <name type="scientific">Skermanella aerolata</name>
    <dbReference type="NCBI Taxonomy" id="393310"/>
    <lineage>
        <taxon>Bacteria</taxon>
        <taxon>Pseudomonadati</taxon>
        <taxon>Pseudomonadota</taxon>
        <taxon>Alphaproteobacteria</taxon>
        <taxon>Rhodospirillales</taxon>
        <taxon>Azospirillaceae</taxon>
        <taxon>Skermanella</taxon>
    </lineage>
</organism>
<dbReference type="PROSITE" id="PS51779">
    <property type="entry name" value="POTRA"/>
    <property type="match status" value="4"/>
</dbReference>
<evidence type="ECO:0000256" key="2">
    <source>
        <dbReference type="ARBA" id="ARBA00022452"/>
    </source>
</evidence>
<proteinExistence type="inferred from homology"/>
<name>A0A512DK28_9PROT</name>
<keyword evidence="3 8" id="KW-0812">Transmembrane</keyword>
<dbReference type="InterPro" id="IPR023707">
    <property type="entry name" value="OM_assembly_BamA"/>
</dbReference>
<evidence type="ECO:0000259" key="10">
    <source>
        <dbReference type="PROSITE" id="PS51779"/>
    </source>
</evidence>
<comment type="subcellular location">
    <subcellularLocation>
        <location evidence="8">Cell outer membrane</location>
    </subcellularLocation>
    <subcellularLocation>
        <location evidence="1">Membrane</location>
    </subcellularLocation>
</comment>
<comment type="caution">
    <text evidence="11">The sequence shown here is derived from an EMBL/GenBank/DDBJ whole genome shotgun (WGS) entry which is preliminary data.</text>
</comment>
<accession>A0A512DK28</accession>
<dbReference type="Pfam" id="PF01103">
    <property type="entry name" value="Omp85"/>
    <property type="match status" value="1"/>
</dbReference>
<sequence length="770" mass="86381" precursor="true">MAACLLAACATTATSAIALAQGFGQGQPTTVAQANFSGGNIAGIQVEGTQRIEPATVRSYLVVKQGDPFNPQRIDDSLKALFATGLFADVTLRRDGNTLVVNVVENPIINRIAFEGNRRIEDADLEREVQLRPRVVYTRTRVQNDVQRLLEVYRRSGRFAATVEPKVIQLDQNRVDLVFEIDEGARTGVRKINFVGNEMFSDSKLREEIQTRESRWYRFLTTDDTYDPDRLTFDRDKLRRFYLSRGYADFRVVSAVAELTPDRDGFFITFTVEEGERYKFGKIGVETELRDLDPDLLKDRLTTEEGDWYNAEEVETSITNLTNAVGDLQYAFVDIQPRIVRNREQRTIDVVYDIGEGPRVFVDRIDITGNVRTLDKVIRREMLLVEGDPFNTSKLRRSERRIRDLGFFERVNITTAEGVQPDRSVIQVDVQEQSTGEIEIGAGFSTIDGPLANFGIRERNLLGRGQDLRFSATVSGRTQEFDLSFTEPYFLERDLAAGVDVFRITRDNQDESSYDEANTGIGFRLGYPLTERLRQRLNYTLQQTEIENVAADASRFIREQEGTRIVSLVGQELMYDARDSRINPTEGYFIRLNNEIAGLGGDAHFSRNRLGAGVYFPVTEGTVLSFLGEVGYIVGFGEDVAISDRFFLGGDSLRGFAPAGVGPRELNSDDSLGGNRFARASAELAFPIGLPDEFGVTGHTFTDIGTLSEVDATPIGAERLVDDNSLRLAAGVGISWRSPLGPIRVDLAFPIIKEDYDKVEEFRFSFGTRF</sequence>
<evidence type="ECO:0000256" key="5">
    <source>
        <dbReference type="ARBA" id="ARBA00022737"/>
    </source>
</evidence>
<feature type="signal peptide" evidence="8">
    <location>
        <begin position="1"/>
        <end position="20"/>
    </location>
</feature>
<keyword evidence="5 8" id="KW-0677">Repeat</keyword>
<keyword evidence="4 8" id="KW-0732">Signal</keyword>
<dbReference type="GO" id="GO:0009279">
    <property type="term" value="C:cell outer membrane"/>
    <property type="evidence" value="ECO:0007669"/>
    <property type="project" value="UniProtKB-SubCell"/>
</dbReference>
<evidence type="ECO:0000256" key="4">
    <source>
        <dbReference type="ARBA" id="ARBA00022729"/>
    </source>
</evidence>
<dbReference type="GO" id="GO:0051205">
    <property type="term" value="P:protein insertion into membrane"/>
    <property type="evidence" value="ECO:0007669"/>
    <property type="project" value="UniProtKB-UniRule"/>
</dbReference>
<evidence type="ECO:0000256" key="3">
    <source>
        <dbReference type="ARBA" id="ARBA00022692"/>
    </source>
</evidence>
<dbReference type="InterPro" id="IPR000184">
    <property type="entry name" value="Bac_surfAg_D15"/>
</dbReference>
<protein>
    <recommendedName>
        <fullName evidence="8 9">Outer membrane protein assembly factor BamA</fullName>
    </recommendedName>
</protein>
<keyword evidence="12" id="KW-1185">Reference proteome</keyword>
<keyword evidence="6 8" id="KW-0472">Membrane</keyword>
<dbReference type="Gene3D" id="3.10.20.310">
    <property type="entry name" value="membrane protein fhac"/>
    <property type="match status" value="5"/>
</dbReference>